<dbReference type="GO" id="GO:0007224">
    <property type="term" value="P:smoothened signaling pathway"/>
    <property type="evidence" value="ECO:0007669"/>
    <property type="project" value="TreeGrafter"/>
</dbReference>
<keyword evidence="5 21" id="KW-0645">Protease</keyword>
<comment type="subcellular location">
    <molecule>Sonic hedgehog protein</molecule>
    <subcellularLocation>
        <location evidence="21">Endoplasmic reticulum membrane</location>
    </subcellularLocation>
    <subcellularLocation>
        <location evidence="21">Golgi apparatus membrane</location>
    </subcellularLocation>
</comment>
<dbReference type="PANTHER" id="PTHR11889">
    <property type="entry name" value="HEDGEHOG"/>
    <property type="match status" value="1"/>
</dbReference>
<protein>
    <recommendedName>
        <fullName evidence="21">Hedgehog protein</fullName>
    </recommendedName>
</protein>
<feature type="binding site" evidence="20">
    <location>
        <position position="99"/>
    </location>
    <ligand>
        <name>Ca(2+)</name>
        <dbReference type="ChEBI" id="CHEBI:29108"/>
        <label>1</label>
    </ligand>
</feature>
<dbReference type="InterPro" id="IPR001657">
    <property type="entry name" value="Hedgehog"/>
</dbReference>
<dbReference type="GO" id="GO:0005886">
    <property type="term" value="C:plasma membrane"/>
    <property type="evidence" value="ECO:0007669"/>
    <property type="project" value="UniProtKB-SubCell"/>
</dbReference>
<dbReference type="InterPro" id="IPR003586">
    <property type="entry name" value="Hint_dom_C"/>
</dbReference>
<feature type="binding site" evidence="20">
    <location>
        <position position="144"/>
    </location>
    <ligand>
        <name>Zn(2+)</name>
        <dbReference type="ChEBI" id="CHEBI:29105"/>
    </ligand>
</feature>
<dbReference type="Pfam" id="PF01085">
    <property type="entry name" value="HH_signal"/>
    <property type="match status" value="1"/>
</dbReference>
<organism evidence="25 26">
    <name type="scientific">Megalops atlanticus</name>
    <name type="common">Tarpon</name>
    <name type="synonym">Clupea gigantea</name>
    <dbReference type="NCBI Taxonomy" id="7932"/>
    <lineage>
        <taxon>Eukaryota</taxon>
        <taxon>Metazoa</taxon>
        <taxon>Chordata</taxon>
        <taxon>Craniata</taxon>
        <taxon>Vertebrata</taxon>
        <taxon>Euteleostomi</taxon>
        <taxon>Actinopterygii</taxon>
        <taxon>Neopterygii</taxon>
        <taxon>Teleostei</taxon>
        <taxon>Elopiformes</taxon>
        <taxon>Megalopidae</taxon>
        <taxon>Megalops</taxon>
    </lineage>
</organism>
<dbReference type="GO" id="GO:0016740">
    <property type="term" value="F:transferase activity"/>
    <property type="evidence" value="ECO:0007669"/>
    <property type="project" value="UniProtKB-KW"/>
</dbReference>
<sequence length="464" mass="51488">MPVPMWLSLARLGLLSACIWAWLFAGGCGPGPGVGIRPKMRKLTPMPYKHFVPNFSENNLGASGRPEGRITRNSERFNELVCNYNPDIIFKDEENTKADRFMTKRCKDCLTRLAIAVRNQWPDVRLRVTEAWDEDGHHPPNSLHYEGRAVDITTSDRDPNKYGLLAQMAVEAGFDWVHYESKSHVHCSVKADHSVTVEKGGCFPGWARVNMAGGGQKALSSLKPGEEVLALSGSGQVVPSRVLLFLHQDSTLQVRFLCLDTEDGKHLLLTASHLLFLAPNCTLDHKQYQARFASRAKPGHYVLVQGDDGRARPSQIVSLSWKEGRGVYAPLTEEGTLFVDGVLASSYAAVEDHRLAHRAFGPLRLLLSLWQLVWGPDVVEDSVREAQRGLTETQDPSGIHHATNSSGVNQSLNIRSLRSPAAPRQGWRGADGNCGQDEGWMVHWYARLLHTLGCILLDPESFHP</sequence>
<feature type="binding site" evidence="20">
    <location>
        <position position="133"/>
    </location>
    <ligand>
        <name>Ca(2+)</name>
        <dbReference type="ChEBI" id="CHEBI:29108"/>
        <label>2</label>
    </ligand>
</feature>
<evidence type="ECO:0000256" key="1">
    <source>
        <dbReference type="ARBA" id="ARBA00004586"/>
    </source>
</evidence>
<dbReference type="GO" id="GO:0005509">
    <property type="term" value="F:calcium ion binding"/>
    <property type="evidence" value="ECO:0007669"/>
    <property type="project" value="TreeGrafter"/>
</dbReference>
<evidence type="ECO:0000256" key="11">
    <source>
        <dbReference type="ARBA" id="ARBA00022824"/>
    </source>
</evidence>
<keyword evidence="14 21" id="KW-0333">Golgi apparatus</keyword>
<keyword evidence="12 20" id="KW-0862">Zinc</keyword>
<dbReference type="GO" id="GO:0005615">
    <property type="term" value="C:extracellular space"/>
    <property type="evidence" value="ECO:0007669"/>
    <property type="project" value="TreeGrafter"/>
</dbReference>
<dbReference type="Pfam" id="PF01079">
    <property type="entry name" value="Hint"/>
    <property type="match status" value="1"/>
</dbReference>
<dbReference type="GO" id="GO:0007267">
    <property type="term" value="P:cell-cell signaling"/>
    <property type="evidence" value="ECO:0007669"/>
    <property type="project" value="InterPro"/>
</dbReference>
<keyword evidence="26" id="KW-1185">Reference proteome</keyword>
<feature type="binding site" evidence="20">
    <location>
        <position position="94"/>
    </location>
    <ligand>
        <name>Ca(2+)</name>
        <dbReference type="ChEBI" id="CHEBI:29108"/>
        <label>2</label>
    </ligand>
</feature>
<gene>
    <name evidence="25" type="ORF">MATL_G00102720</name>
</gene>
<feature type="binding site" evidence="20">
    <location>
        <position position="135"/>
    </location>
    <ligand>
        <name>Ca(2+)</name>
        <dbReference type="ChEBI" id="CHEBI:29108"/>
        <label>2</label>
    </ligand>
</feature>
<evidence type="ECO:0000256" key="16">
    <source>
        <dbReference type="ARBA" id="ARBA00023139"/>
    </source>
</evidence>
<evidence type="ECO:0000256" key="14">
    <source>
        <dbReference type="ARBA" id="ARBA00023034"/>
    </source>
</evidence>
<evidence type="ECO:0000256" key="6">
    <source>
        <dbReference type="ARBA" id="ARBA00022679"/>
    </source>
</evidence>
<reference evidence="25" key="1">
    <citation type="submission" date="2021-01" db="EMBL/GenBank/DDBJ databases">
        <authorList>
            <person name="Zahm M."/>
            <person name="Roques C."/>
            <person name="Cabau C."/>
            <person name="Klopp C."/>
            <person name="Donnadieu C."/>
            <person name="Jouanno E."/>
            <person name="Lampietro C."/>
            <person name="Louis A."/>
            <person name="Herpin A."/>
            <person name="Echchiki A."/>
            <person name="Berthelot C."/>
            <person name="Parey E."/>
            <person name="Roest-Crollius H."/>
            <person name="Braasch I."/>
            <person name="Postlethwait J."/>
            <person name="Bobe J."/>
            <person name="Montfort J."/>
            <person name="Bouchez O."/>
            <person name="Begum T."/>
            <person name="Mejri S."/>
            <person name="Adams A."/>
            <person name="Chen W.-J."/>
            <person name="Guiguen Y."/>
        </authorList>
    </citation>
    <scope>NUCLEOTIDE SEQUENCE</scope>
    <source>
        <strain evidence="25">YG-15Mar2019-1</strain>
        <tissue evidence="25">Brain</tissue>
    </source>
</reference>
<evidence type="ECO:0000256" key="15">
    <source>
        <dbReference type="ARBA" id="ARBA00023136"/>
    </source>
</evidence>
<dbReference type="GO" id="GO:0016539">
    <property type="term" value="P:intein-mediated protein splicing"/>
    <property type="evidence" value="ECO:0007669"/>
    <property type="project" value="InterPro"/>
</dbReference>
<evidence type="ECO:0000256" key="2">
    <source>
        <dbReference type="ARBA" id="ARBA00010649"/>
    </source>
</evidence>
<dbReference type="GO" id="GO:0005113">
    <property type="term" value="F:patched binding"/>
    <property type="evidence" value="ECO:0007669"/>
    <property type="project" value="TreeGrafter"/>
</dbReference>
<dbReference type="OrthoDB" id="5212at2759"/>
<evidence type="ECO:0000256" key="9">
    <source>
        <dbReference type="ARBA" id="ARBA00022801"/>
    </source>
</evidence>
<evidence type="ECO:0000256" key="10">
    <source>
        <dbReference type="ARBA" id="ARBA00022813"/>
    </source>
</evidence>
<dbReference type="GO" id="GO:0055002">
    <property type="term" value="P:striated muscle cell development"/>
    <property type="evidence" value="ECO:0007669"/>
    <property type="project" value="UniProtKB-ARBA"/>
</dbReference>
<evidence type="ECO:0000259" key="23">
    <source>
        <dbReference type="SMART" id="SM00305"/>
    </source>
</evidence>
<evidence type="ECO:0000313" key="25">
    <source>
        <dbReference type="EMBL" id="KAG7471881.1"/>
    </source>
</evidence>
<evidence type="ECO:0000256" key="4">
    <source>
        <dbReference type="ARBA" id="ARBA00022475"/>
    </source>
</evidence>
<dbReference type="PRINTS" id="PR00632">
    <property type="entry name" value="SONICHHOG"/>
</dbReference>
<evidence type="ECO:0000256" key="21">
    <source>
        <dbReference type="RuleBase" id="RU280812"/>
    </source>
</evidence>
<keyword evidence="17" id="KW-0449">Lipoprotein</keyword>
<feature type="binding site" evidence="20">
    <location>
        <position position="130"/>
    </location>
    <ligand>
        <name>Ca(2+)</name>
        <dbReference type="ChEBI" id="CHEBI:29108"/>
        <label>2</label>
    </ligand>
</feature>
<feature type="binding site" evidence="20">
    <location>
        <position position="186"/>
    </location>
    <ligand>
        <name>Zn(2+)</name>
        <dbReference type="ChEBI" id="CHEBI:29105"/>
    </ligand>
</feature>
<keyword evidence="3 21" id="KW-0217">Developmental protein</keyword>
<comment type="caution">
    <text evidence="25">The sequence shown here is derived from an EMBL/GenBank/DDBJ whole genome shotgun (WGS) entry which is preliminary data.</text>
</comment>
<evidence type="ECO:0000256" key="18">
    <source>
        <dbReference type="ARBA" id="ARBA00034131"/>
    </source>
</evidence>
<feature type="binding site" evidence="20">
    <location>
        <position position="130"/>
    </location>
    <ligand>
        <name>Ca(2+)</name>
        <dbReference type="ChEBI" id="CHEBI:29108"/>
        <label>1</label>
    </ligand>
</feature>
<comment type="catalytic activity">
    <reaction evidence="19">
        <text>glycyl-L-cysteinyl-[protein] + cholesterol + H(+) = [protein]-C-terminal glycyl cholesterol ester + N-terminal L-cysteinyl-[protein]</text>
        <dbReference type="Rhea" id="RHEA:59504"/>
        <dbReference type="Rhea" id="RHEA-COMP:12707"/>
        <dbReference type="Rhea" id="RHEA-COMP:15369"/>
        <dbReference type="Rhea" id="RHEA-COMP:15374"/>
        <dbReference type="ChEBI" id="CHEBI:15378"/>
        <dbReference type="ChEBI" id="CHEBI:16113"/>
        <dbReference type="ChEBI" id="CHEBI:65250"/>
        <dbReference type="ChEBI" id="CHEBI:143135"/>
        <dbReference type="ChEBI" id="CHEBI:143140"/>
    </reaction>
    <physiologicalReaction direction="left-to-right" evidence="19">
        <dbReference type="Rhea" id="RHEA:59505"/>
    </physiologicalReaction>
</comment>
<dbReference type="GO" id="GO:0042063">
    <property type="term" value="P:gliogenesis"/>
    <property type="evidence" value="ECO:0007669"/>
    <property type="project" value="UniProtKB-ARBA"/>
</dbReference>
<keyword evidence="15 21" id="KW-0472">Membrane</keyword>
<comment type="function">
    <molecule>Protein hedgehog N-product</molecule>
    <text evidence="21">The dually lipidated hedgehog protein N-product is a morphogen which is essential for a variety of patterning events during development.</text>
</comment>
<evidence type="ECO:0000256" key="7">
    <source>
        <dbReference type="ARBA" id="ARBA00022723"/>
    </source>
</evidence>
<evidence type="ECO:0000256" key="22">
    <source>
        <dbReference type="SAM" id="SignalP"/>
    </source>
</evidence>
<feature type="signal peptide" evidence="22">
    <location>
        <begin position="1"/>
        <end position="21"/>
    </location>
</feature>
<dbReference type="Proteomes" id="UP001046870">
    <property type="component" value="Chromosome 8"/>
</dbReference>
<keyword evidence="4 21" id="KW-1003">Cell membrane</keyword>
<comment type="function">
    <molecule>Protein hedgehog</molecule>
    <text evidence="21">The C-terminal part of the hedgehog protein precursor displays an autoproteolysis activity that results in the cleavage of the full-length protein into two parts (N-product and C-product). In addition, the C-terminal part displays a cholesterol transferase activity that results by the covalent attachment of a cholesterol moiety to the C-terminal of the newly generated N-product.</text>
</comment>
<dbReference type="PANTHER" id="PTHR11889:SF84">
    <property type="entry name" value="HEDGEHOG PROTEIN"/>
    <property type="match status" value="1"/>
</dbReference>
<dbReference type="SUPFAM" id="SSF55166">
    <property type="entry name" value="Hedgehog/DD-peptidase"/>
    <property type="match status" value="1"/>
</dbReference>
<dbReference type="GO" id="GO:0008233">
    <property type="term" value="F:peptidase activity"/>
    <property type="evidence" value="ECO:0007669"/>
    <property type="project" value="UniProtKB-UniRule"/>
</dbReference>
<dbReference type="GO" id="GO:0005789">
    <property type="term" value="C:endoplasmic reticulum membrane"/>
    <property type="evidence" value="ECO:0007669"/>
    <property type="project" value="UniProtKB-SubCell"/>
</dbReference>
<dbReference type="InterPro" id="IPR009045">
    <property type="entry name" value="Zn_M74/Hedgehog-like"/>
</dbReference>
<evidence type="ECO:0000256" key="8">
    <source>
        <dbReference type="ARBA" id="ARBA00022729"/>
    </source>
</evidence>
<keyword evidence="9 21" id="KW-0378">Hydrolase</keyword>
<dbReference type="InterPro" id="IPR036844">
    <property type="entry name" value="Hint_dom_sf"/>
</dbReference>
<dbReference type="GO" id="GO:0016540">
    <property type="term" value="P:protein autoprocessing"/>
    <property type="evidence" value="ECO:0007669"/>
    <property type="project" value="InterPro"/>
</dbReference>
<keyword evidence="11 21" id="KW-0256">Endoplasmic reticulum</keyword>
<dbReference type="InterPro" id="IPR050387">
    <property type="entry name" value="Hedgehog_Signaling"/>
</dbReference>
<evidence type="ECO:0000256" key="17">
    <source>
        <dbReference type="ARBA" id="ARBA00023288"/>
    </source>
</evidence>
<feature type="domain" description="Hint" evidence="23">
    <location>
        <begin position="308"/>
        <end position="352"/>
    </location>
</feature>
<dbReference type="SMART" id="SM00305">
    <property type="entry name" value="HintC"/>
    <property type="match status" value="1"/>
</dbReference>
<feature type="binding site" evidence="20">
    <location>
        <position position="94"/>
    </location>
    <ligand>
        <name>Ca(2+)</name>
        <dbReference type="ChEBI" id="CHEBI:29108"/>
        <label>1</label>
    </ligand>
</feature>
<keyword evidence="6" id="KW-0808">Transferase</keyword>
<feature type="binding site" evidence="20">
    <location>
        <position position="129"/>
    </location>
    <ligand>
        <name>Ca(2+)</name>
        <dbReference type="ChEBI" id="CHEBI:29108"/>
        <label>1</label>
    </ligand>
</feature>
<dbReference type="EMBL" id="JAFDVH010000008">
    <property type="protein sequence ID" value="KAG7471881.1"/>
    <property type="molecule type" value="Genomic_DNA"/>
</dbReference>
<evidence type="ECO:0000256" key="12">
    <source>
        <dbReference type="ARBA" id="ARBA00022833"/>
    </source>
</evidence>
<dbReference type="InterPro" id="IPR000320">
    <property type="entry name" value="Hedgehog_signalling_dom"/>
</dbReference>
<comment type="subunit">
    <text evidence="18">Multimer.</text>
</comment>
<dbReference type="GO" id="GO:0010468">
    <property type="term" value="P:regulation of gene expression"/>
    <property type="evidence" value="ECO:0007669"/>
    <property type="project" value="TreeGrafter"/>
</dbReference>
<feature type="chain" id="PRO_5038920477" description="Hedgehog protein" evidence="22">
    <location>
        <begin position="22"/>
        <end position="464"/>
    </location>
</feature>
<dbReference type="FunFam" id="2.170.16.10:FF:000001">
    <property type="entry name" value="Indian hedgehog"/>
    <property type="match status" value="1"/>
</dbReference>
<feature type="binding site" evidence="20">
    <location>
        <position position="93"/>
    </location>
    <ligand>
        <name>Ca(2+)</name>
        <dbReference type="ChEBI" id="CHEBI:29108"/>
        <label>1</label>
    </ligand>
</feature>
<proteinExistence type="inferred from homology"/>
<dbReference type="InterPro" id="IPR001767">
    <property type="entry name" value="Hedgehog_Hint"/>
</dbReference>
<dbReference type="PROSITE" id="PS50817">
    <property type="entry name" value="INTEIN_N_TER"/>
    <property type="match status" value="1"/>
</dbReference>
<dbReference type="SUPFAM" id="SSF51294">
    <property type="entry name" value="Hedgehog/intein (Hint) domain"/>
    <property type="match status" value="1"/>
</dbReference>
<keyword evidence="10 21" id="KW-0068">Autocatalytic cleavage</keyword>
<feature type="domain" description="Hint" evidence="24">
    <location>
        <begin position="200"/>
        <end position="306"/>
    </location>
</feature>
<name>A0A9D3Q302_MEGAT</name>
<dbReference type="PIRSF" id="PIRSF009400">
    <property type="entry name" value="Peptidase_C46"/>
    <property type="match status" value="1"/>
</dbReference>
<dbReference type="InterPro" id="IPR003587">
    <property type="entry name" value="Hint_dom_N"/>
</dbReference>
<dbReference type="Gene3D" id="2.170.16.10">
    <property type="entry name" value="Hedgehog/Intein (Hint) domain"/>
    <property type="match status" value="1"/>
</dbReference>
<evidence type="ECO:0000256" key="13">
    <source>
        <dbReference type="ARBA" id="ARBA00022837"/>
    </source>
</evidence>
<evidence type="ECO:0000256" key="20">
    <source>
        <dbReference type="PIRSR" id="PIRSR009400-2"/>
    </source>
</evidence>
<comment type="subcellular location">
    <subcellularLocation>
        <location evidence="1">Endoplasmic reticulum membrane</location>
    </subcellularLocation>
</comment>
<evidence type="ECO:0000256" key="5">
    <source>
        <dbReference type="ARBA" id="ARBA00022670"/>
    </source>
</evidence>
<dbReference type="GO" id="GO:0000139">
    <property type="term" value="C:Golgi membrane"/>
    <property type="evidence" value="ECO:0007669"/>
    <property type="project" value="UniProtKB-SubCell"/>
</dbReference>
<dbReference type="CDD" id="cd00081">
    <property type="entry name" value="Hint"/>
    <property type="match status" value="1"/>
</dbReference>
<keyword evidence="7 20" id="KW-0479">Metal-binding</keyword>
<dbReference type="Gene3D" id="3.30.1380.10">
    <property type="match status" value="1"/>
</dbReference>
<comment type="similarity">
    <text evidence="2 21">Belongs to the hedgehog family.</text>
</comment>
<keyword evidence="13 20" id="KW-0106">Calcium</keyword>
<comment type="subcellular location">
    <molecule>Protein hedgehog N-product</molecule>
    <subcellularLocation>
        <location evidence="21">Cell membrane</location>
        <topology evidence="21">Lipid-anchor</topology>
    </subcellularLocation>
</comment>
<dbReference type="SMART" id="SM00306">
    <property type="entry name" value="HintN"/>
    <property type="match status" value="1"/>
</dbReference>
<dbReference type="GO" id="GO:0001708">
    <property type="term" value="P:cell fate specification"/>
    <property type="evidence" value="ECO:0007669"/>
    <property type="project" value="TreeGrafter"/>
</dbReference>
<dbReference type="FunFam" id="3.30.1380.10:FF:000001">
    <property type="entry name" value="Indian hedgehog"/>
    <property type="match status" value="1"/>
</dbReference>
<dbReference type="AlphaFoldDB" id="A0A9D3Q302"/>
<feature type="binding site" evidence="20">
    <location>
        <position position="151"/>
    </location>
    <ligand>
        <name>Zn(2+)</name>
        <dbReference type="ChEBI" id="CHEBI:29105"/>
    </ligand>
</feature>
<keyword evidence="16" id="KW-0564">Palmitate</keyword>
<accession>A0A9D3Q302</accession>
<evidence type="ECO:0000259" key="24">
    <source>
        <dbReference type="SMART" id="SM00306"/>
    </source>
</evidence>
<dbReference type="InterPro" id="IPR006141">
    <property type="entry name" value="Intein_N"/>
</dbReference>
<evidence type="ECO:0000256" key="19">
    <source>
        <dbReference type="ARBA" id="ARBA00048589"/>
    </source>
</evidence>
<dbReference type="GO" id="GO:0007417">
    <property type="term" value="P:central nervous system development"/>
    <property type="evidence" value="ECO:0007669"/>
    <property type="project" value="UniProtKB-ARBA"/>
</dbReference>
<evidence type="ECO:0000313" key="26">
    <source>
        <dbReference type="Proteomes" id="UP001046870"/>
    </source>
</evidence>
<evidence type="ECO:0000256" key="3">
    <source>
        <dbReference type="ARBA" id="ARBA00022473"/>
    </source>
</evidence>
<keyword evidence="8 21" id="KW-0732">Signal</keyword>